<protein>
    <submittedName>
        <fullName evidence="1">Uncharacterized protein</fullName>
    </submittedName>
</protein>
<name>A0A4Y7KM53_PAPSO</name>
<sequence>MGLGITSNHIAETLLNGVDLKAIPFCGCWLVAAKCSRLKHYEEISYEHPDKEVSFAEDRLQESRLRDLKSLTLYTE</sequence>
<dbReference type="AlphaFoldDB" id="A0A4Y7KM53"/>
<proteinExistence type="predicted"/>
<dbReference type="EMBL" id="CM010722">
    <property type="protein sequence ID" value="RZC73472.1"/>
    <property type="molecule type" value="Genomic_DNA"/>
</dbReference>
<dbReference type="Gramene" id="RZC73472">
    <property type="protein sequence ID" value="RZC73472"/>
    <property type="gene ID" value="C5167_048955"/>
</dbReference>
<evidence type="ECO:0000313" key="2">
    <source>
        <dbReference type="Proteomes" id="UP000316621"/>
    </source>
</evidence>
<gene>
    <name evidence="1" type="ORF">C5167_048955</name>
</gene>
<accession>A0A4Y7KM53</accession>
<reference evidence="1 2" key="1">
    <citation type="journal article" date="2018" name="Science">
        <title>The opium poppy genome and morphinan production.</title>
        <authorList>
            <person name="Guo L."/>
            <person name="Winzer T."/>
            <person name="Yang X."/>
            <person name="Li Y."/>
            <person name="Ning Z."/>
            <person name="He Z."/>
            <person name="Teodor R."/>
            <person name="Lu Y."/>
            <person name="Bowser T.A."/>
            <person name="Graham I.A."/>
            <person name="Ye K."/>
        </authorList>
    </citation>
    <scope>NUCLEOTIDE SEQUENCE [LARGE SCALE GENOMIC DNA]</scope>
    <source>
        <strain evidence="2">cv. HN1</strain>
        <tissue evidence="1">Leaves</tissue>
    </source>
</reference>
<organism evidence="1 2">
    <name type="scientific">Papaver somniferum</name>
    <name type="common">Opium poppy</name>
    <dbReference type="NCBI Taxonomy" id="3469"/>
    <lineage>
        <taxon>Eukaryota</taxon>
        <taxon>Viridiplantae</taxon>
        <taxon>Streptophyta</taxon>
        <taxon>Embryophyta</taxon>
        <taxon>Tracheophyta</taxon>
        <taxon>Spermatophyta</taxon>
        <taxon>Magnoliopsida</taxon>
        <taxon>Ranunculales</taxon>
        <taxon>Papaveraceae</taxon>
        <taxon>Papaveroideae</taxon>
        <taxon>Papaver</taxon>
    </lineage>
</organism>
<dbReference type="Proteomes" id="UP000316621">
    <property type="component" value="Chromosome 8"/>
</dbReference>
<keyword evidence="2" id="KW-1185">Reference proteome</keyword>
<evidence type="ECO:0000313" key="1">
    <source>
        <dbReference type="EMBL" id="RZC73472.1"/>
    </source>
</evidence>